<feature type="region of interest" description="Disordered" evidence="1">
    <location>
        <begin position="26"/>
        <end position="45"/>
    </location>
</feature>
<reference evidence="3 4" key="1">
    <citation type="submission" date="2019-05" db="EMBL/GenBank/DDBJ databases">
        <title>Emergence of the Ug99 lineage of the wheat stem rust pathogen through somatic hybridization.</title>
        <authorList>
            <person name="Li F."/>
            <person name="Upadhyaya N.M."/>
            <person name="Sperschneider J."/>
            <person name="Matny O."/>
            <person name="Nguyen-Phuc H."/>
            <person name="Mago R."/>
            <person name="Raley C."/>
            <person name="Miller M.E."/>
            <person name="Silverstein K.A.T."/>
            <person name="Henningsen E."/>
            <person name="Hirsch C.D."/>
            <person name="Visser B."/>
            <person name="Pretorius Z.A."/>
            <person name="Steffenson B.J."/>
            <person name="Schwessinger B."/>
            <person name="Dodds P.N."/>
            <person name="Figueroa M."/>
        </authorList>
    </citation>
    <scope>NUCLEOTIDE SEQUENCE [LARGE SCALE GENOMIC DNA]</scope>
    <source>
        <strain evidence="3">21-0</strain>
    </source>
</reference>
<evidence type="ECO:0000256" key="2">
    <source>
        <dbReference type="SAM" id="SignalP"/>
    </source>
</evidence>
<feature type="region of interest" description="Disordered" evidence="1">
    <location>
        <begin position="77"/>
        <end position="241"/>
    </location>
</feature>
<accession>A0A5B0PRF9</accession>
<dbReference type="OrthoDB" id="10370066at2759"/>
<keyword evidence="4" id="KW-1185">Reference proteome</keyword>
<feature type="compositionally biased region" description="Polar residues" evidence="1">
    <location>
        <begin position="92"/>
        <end position="105"/>
    </location>
</feature>
<feature type="signal peptide" evidence="2">
    <location>
        <begin position="1"/>
        <end position="26"/>
    </location>
</feature>
<feature type="chain" id="PRO_5022821386" evidence="2">
    <location>
        <begin position="27"/>
        <end position="241"/>
    </location>
</feature>
<organism evidence="3 4">
    <name type="scientific">Puccinia graminis f. sp. tritici</name>
    <dbReference type="NCBI Taxonomy" id="56615"/>
    <lineage>
        <taxon>Eukaryota</taxon>
        <taxon>Fungi</taxon>
        <taxon>Dikarya</taxon>
        <taxon>Basidiomycota</taxon>
        <taxon>Pucciniomycotina</taxon>
        <taxon>Pucciniomycetes</taxon>
        <taxon>Pucciniales</taxon>
        <taxon>Pucciniaceae</taxon>
        <taxon>Puccinia</taxon>
    </lineage>
</organism>
<evidence type="ECO:0000256" key="1">
    <source>
        <dbReference type="SAM" id="MobiDB-lite"/>
    </source>
</evidence>
<evidence type="ECO:0000313" key="4">
    <source>
        <dbReference type="Proteomes" id="UP000324748"/>
    </source>
</evidence>
<sequence>MYNASKALSALILTVVLSVLVGHSASAPPSSPADAFKKLSSSDPTNLAVPQMNGDADEVAEQARKGSSLVRHRSLDSDLLSNDDGSPPPVAQSANAPSSPNLSITAPSAGSAGGGAIKLLNQPKPKNAFQPRRFQDDSVSEDPKQFMVAPPPDQNSQRKRHTESRQSTSNEAVDISSNSPKNSFQPRRFQDDSVSEDPKQFMVAPPPDQNPQRKRHAESDQTSSNEAVDVRRNKALGFGWH</sequence>
<name>A0A5B0PRF9_PUCGR</name>
<gene>
    <name evidence="3" type="ORF">PGT21_008791</name>
</gene>
<feature type="compositionally biased region" description="Basic and acidic residues" evidence="1">
    <location>
        <begin position="133"/>
        <end position="144"/>
    </location>
</feature>
<dbReference type="AlphaFoldDB" id="A0A5B0PRF9"/>
<protein>
    <submittedName>
        <fullName evidence="3">Uncharacterized protein</fullName>
    </submittedName>
</protein>
<dbReference type="Proteomes" id="UP000324748">
    <property type="component" value="Unassembled WGS sequence"/>
</dbReference>
<dbReference type="EMBL" id="VSWC01000042">
    <property type="protein sequence ID" value="KAA1103168.1"/>
    <property type="molecule type" value="Genomic_DNA"/>
</dbReference>
<proteinExistence type="predicted"/>
<keyword evidence="2" id="KW-0732">Signal</keyword>
<evidence type="ECO:0000313" key="3">
    <source>
        <dbReference type="EMBL" id="KAA1103168.1"/>
    </source>
</evidence>
<feature type="compositionally biased region" description="Basic and acidic residues" evidence="1">
    <location>
        <begin position="188"/>
        <end position="199"/>
    </location>
</feature>
<comment type="caution">
    <text evidence="3">The sequence shown here is derived from an EMBL/GenBank/DDBJ whole genome shotgun (WGS) entry which is preliminary data.</text>
</comment>
<feature type="compositionally biased region" description="Polar residues" evidence="1">
    <location>
        <begin position="165"/>
        <end position="185"/>
    </location>
</feature>